<dbReference type="RefSeq" id="WP_123891252.1">
    <property type="nucleotide sequence ID" value="NZ_JBPYCX010000025.1"/>
</dbReference>
<comment type="similarity">
    <text evidence="1">Belongs to the short-chain dehydrogenases/reductases (SDR) family.</text>
</comment>
<dbReference type="PRINTS" id="PR00080">
    <property type="entry name" value="SDRFAMILY"/>
</dbReference>
<keyword evidence="2" id="KW-0560">Oxidoreductase</keyword>
<evidence type="ECO:0000313" key="2">
    <source>
        <dbReference type="EMBL" id="ROZ80870.1"/>
    </source>
</evidence>
<dbReference type="InterPro" id="IPR020904">
    <property type="entry name" value="Sc_DH/Rdtase_CS"/>
</dbReference>
<protein>
    <submittedName>
        <fullName evidence="2">Glucose 1-dehydrogenase</fullName>
        <ecNumber evidence="2">1.1.1.47</ecNumber>
    </submittedName>
</protein>
<dbReference type="InterPro" id="IPR050259">
    <property type="entry name" value="SDR"/>
</dbReference>
<reference evidence="2 3" key="1">
    <citation type="submission" date="2018-11" db="EMBL/GenBank/DDBJ databases">
        <authorList>
            <person name="Jang G.I."/>
            <person name="Hwang C.Y."/>
        </authorList>
    </citation>
    <scope>NUCLEOTIDE SEQUENCE [LARGE SCALE GENOMIC DNA]</scope>
    <source>
        <strain evidence="2 3">SSM26</strain>
    </source>
</reference>
<dbReference type="PANTHER" id="PTHR42879">
    <property type="entry name" value="3-OXOACYL-(ACYL-CARRIER-PROTEIN) REDUCTASE"/>
    <property type="match status" value="1"/>
</dbReference>
<dbReference type="GO" id="GO:0047936">
    <property type="term" value="F:glucose 1-dehydrogenase [NAD(P)+] activity"/>
    <property type="evidence" value="ECO:0007669"/>
    <property type="project" value="UniProtKB-EC"/>
</dbReference>
<dbReference type="EC" id="1.1.1.47" evidence="2"/>
<dbReference type="Proteomes" id="UP000275199">
    <property type="component" value="Unassembled WGS sequence"/>
</dbReference>
<keyword evidence="3" id="KW-1185">Reference proteome</keyword>
<dbReference type="InterPro" id="IPR036291">
    <property type="entry name" value="NAD(P)-bd_dom_sf"/>
</dbReference>
<dbReference type="Pfam" id="PF13561">
    <property type="entry name" value="adh_short_C2"/>
    <property type="match status" value="1"/>
</dbReference>
<dbReference type="PANTHER" id="PTHR42879:SF2">
    <property type="entry name" value="3-OXOACYL-[ACYL-CARRIER-PROTEIN] REDUCTASE FABG"/>
    <property type="match status" value="1"/>
</dbReference>
<dbReference type="SUPFAM" id="SSF51735">
    <property type="entry name" value="NAD(P)-binding Rossmann-fold domains"/>
    <property type="match status" value="1"/>
</dbReference>
<sequence length="251" mass="26020">MSIQDFKGQRMLVTGAATGIGRACAQMLAGRGAEVWINHLGQADAAAVLVDEIVSAGGRAIAIEADVSDPDAVAEMFACITANGPLDGLVNNAGIIQEQAFLDTSEADWRQIMAVDLDGVYRCCRHALEGMSTAGRGAIVNISSELGHLGRENYVAYCTAKAGVIGLTKSLAREFAPAIRVNGVAPGPVDTAMVSVEHMSEEWIAKELAIPAGRLGRPDEIAAAVCFLLSPAASFFTGQMLGANGGAWMGG</sequence>
<dbReference type="PRINTS" id="PR00081">
    <property type="entry name" value="GDHRDH"/>
</dbReference>
<accession>A0ABX9XFR6</accession>
<dbReference type="NCBIfam" id="NF009466">
    <property type="entry name" value="PRK12826.1-2"/>
    <property type="match status" value="1"/>
</dbReference>
<dbReference type="Gene3D" id="3.40.50.720">
    <property type="entry name" value="NAD(P)-binding Rossmann-like Domain"/>
    <property type="match status" value="1"/>
</dbReference>
<organism evidence="2 3">
    <name type="scientific">Pseudomonas neustonica</name>
    <dbReference type="NCBI Taxonomy" id="2487346"/>
    <lineage>
        <taxon>Bacteria</taxon>
        <taxon>Pseudomonadati</taxon>
        <taxon>Pseudomonadota</taxon>
        <taxon>Gammaproteobacteria</taxon>
        <taxon>Pseudomonadales</taxon>
        <taxon>Pseudomonadaceae</taxon>
        <taxon>Pseudomonas</taxon>
    </lineage>
</organism>
<name>A0ABX9XFR6_9PSED</name>
<gene>
    <name evidence="2" type="ORF">EF096_18665</name>
</gene>
<dbReference type="InterPro" id="IPR002347">
    <property type="entry name" value="SDR_fam"/>
</dbReference>
<evidence type="ECO:0000313" key="3">
    <source>
        <dbReference type="Proteomes" id="UP000275199"/>
    </source>
</evidence>
<evidence type="ECO:0000256" key="1">
    <source>
        <dbReference type="ARBA" id="ARBA00006484"/>
    </source>
</evidence>
<proteinExistence type="inferred from homology"/>
<dbReference type="EMBL" id="RKKU01000036">
    <property type="protein sequence ID" value="ROZ80870.1"/>
    <property type="molecule type" value="Genomic_DNA"/>
</dbReference>
<dbReference type="PROSITE" id="PS00061">
    <property type="entry name" value="ADH_SHORT"/>
    <property type="match status" value="1"/>
</dbReference>
<comment type="caution">
    <text evidence="2">The sequence shown here is derived from an EMBL/GenBank/DDBJ whole genome shotgun (WGS) entry which is preliminary data.</text>
</comment>